<dbReference type="RefSeq" id="WP_260171828.1">
    <property type="nucleotide sequence ID" value="NZ_JACHCD010000001.1"/>
</dbReference>
<dbReference type="PANTHER" id="PTHR43046:SF2">
    <property type="entry name" value="8-OXO-DGTP DIPHOSPHATASE-RELATED"/>
    <property type="match status" value="1"/>
</dbReference>
<comment type="cofactor">
    <cofactor evidence="1">
        <name>Mg(2+)</name>
        <dbReference type="ChEBI" id="CHEBI:18420"/>
    </cofactor>
</comment>
<comment type="caution">
    <text evidence="5">The sequence shown here is derived from an EMBL/GenBank/DDBJ whole genome shotgun (WGS) entry which is preliminary data.</text>
</comment>
<dbReference type="Proteomes" id="UP000537204">
    <property type="component" value="Unassembled WGS sequence"/>
</dbReference>
<dbReference type="PRINTS" id="PR00502">
    <property type="entry name" value="NUDIXFAMILY"/>
</dbReference>
<dbReference type="SUPFAM" id="SSF55811">
    <property type="entry name" value="Nudix"/>
    <property type="match status" value="1"/>
</dbReference>
<proteinExistence type="inferred from homology"/>
<dbReference type="InterPro" id="IPR020084">
    <property type="entry name" value="NUDIX_hydrolase_CS"/>
</dbReference>
<dbReference type="PROSITE" id="PS51462">
    <property type="entry name" value="NUDIX"/>
    <property type="match status" value="1"/>
</dbReference>
<name>A0A7W9E272_9SPHI</name>
<evidence type="ECO:0000259" key="4">
    <source>
        <dbReference type="PROSITE" id="PS51462"/>
    </source>
</evidence>
<accession>A0A7W9E272</accession>
<comment type="similarity">
    <text evidence="3">Belongs to the Nudix hydrolase family.</text>
</comment>
<reference evidence="5 6" key="1">
    <citation type="submission" date="2020-08" db="EMBL/GenBank/DDBJ databases">
        <title>Genomic Encyclopedia of Type Strains, Phase IV (KMG-V): Genome sequencing to study the core and pangenomes of soil and plant-associated prokaryotes.</title>
        <authorList>
            <person name="Whitman W."/>
        </authorList>
    </citation>
    <scope>NUCLEOTIDE SEQUENCE [LARGE SCALE GENOMIC DNA]</scope>
    <source>
        <strain evidence="5 6">S3M1</strain>
    </source>
</reference>
<sequence length="145" mass="16130">MSNEMVTLHTAGLVVIKEGKLLLAFSGNKNAWYLPGGKIDSGETSQQAILREISEELNLEMNPELLKFYCHITAPAYGENKNILMEQDCFIYELTEEIAASNEIDEVGYFDLETYLKEPAQVPGVLTLFSRLEKDGLISGVLSPI</sequence>
<dbReference type="InterPro" id="IPR000086">
    <property type="entry name" value="NUDIX_hydrolase_dom"/>
</dbReference>
<dbReference type="CDD" id="cd04690">
    <property type="entry name" value="NUDIX_Hydrolase"/>
    <property type="match status" value="1"/>
</dbReference>
<dbReference type="AlphaFoldDB" id="A0A7W9E272"/>
<feature type="domain" description="Nudix hydrolase" evidence="4">
    <location>
        <begin position="5"/>
        <end position="132"/>
    </location>
</feature>
<dbReference type="Pfam" id="PF00293">
    <property type="entry name" value="NUDIX"/>
    <property type="match status" value="1"/>
</dbReference>
<dbReference type="InterPro" id="IPR015797">
    <property type="entry name" value="NUDIX_hydrolase-like_dom_sf"/>
</dbReference>
<dbReference type="GO" id="GO:0016787">
    <property type="term" value="F:hydrolase activity"/>
    <property type="evidence" value="ECO:0007669"/>
    <property type="project" value="UniProtKB-KW"/>
</dbReference>
<gene>
    <name evidence="5" type="ORF">HDE68_004384</name>
</gene>
<evidence type="ECO:0000256" key="1">
    <source>
        <dbReference type="ARBA" id="ARBA00001946"/>
    </source>
</evidence>
<evidence type="ECO:0000256" key="3">
    <source>
        <dbReference type="RuleBase" id="RU003476"/>
    </source>
</evidence>
<dbReference type="PANTHER" id="PTHR43046">
    <property type="entry name" value="GDP-MANNOSE MANNOSYL HYDROLASE"/>
    <property type="match status" value="1"/>
</dbReference>
<protein>
    <submittedName>
        <fullName evidence="5">ADP-ribose pyrophosphatase YjhB (NUDIX family)</fullName>
    </submittedName>
</protein>
<organism evidence="5 6">
    <name type="scientific">Pedobacter cryoconitis</name>
    <dbReference type="NCBI Taxonomy" id="188932"/>
    <lineage>
        <taxon>Bacteria</taxon>
        <taxon>Pseudomonadati</taxon>
        <taxon>Bacteroidota</taxon>
        <taxon>Sphingobacteriia</taxon>
        <taxon>Sphingobacteriales</taxon>
        <taxon>Sphingobacteriaceae</taxon>
        <taxon>Pedobacter</taxon>
    </lineage>
</organism>
<evidence type="ECO:0000256" key="2">
    <source>
        <dbReference type="ARBA" id="ARBA00022801"/>
    </source>
</evidence>
<keyword evidence="2 3" id="KW-0378">Hydrolase</keyword>
<dbReference type="PROSITE" id="PS00893">
    <property type="entry name" value="NUDIX_BOX"/>
    <property type="match status" value="1"/>
</dbReference>
<evidence type="ECO:0000313" key="5">
    <source>
        <dbReference type="EMBL" id="MBB5638455.1"/>
    </source>
</evidence>
<evidence type="ECO:0000313" key="6">
    <source>
        <dbReference type="Proteomes" id="UP000537204"/>
    </source>
</evidence>
<dbReference type="EMBL" id="JACHCE010000008">
    <property type="protein sequence ID" value="MBB5638455.1"/>
    <property type="molecule type" value="Genomic_DNA"/>
</dbReference>
<dbReference type="InterPro" id="IPR020476">
    <property type="entry name" value="Nudix_hydrolase"/>
</dbReference>
<dbReference type="Gene3D" id="3.90.79.10">
    <property type="entry name" value="Nucleoside Triphosphate Pyrophosphohydrolase"/>
    <property type="match status" value="1"/>
</dbReference>